<evidence type="ECO:0000313" key="4">
    <source>
        <dbReference type="Proteomes" id="UP000271426"/>
    </source>
</evidence>
<keyword evidence="2" id="KW-0472">Membrane</keyword>
<name>A0A3G6ITY1_9CORY</name>
<proteinExistence type="predicted"/>
<dbReference type="RefSeq" id="WP_123960088.1">
    <property type="nucleotide sequence ID" value="NZ_CP033898.1"/>
</dbReference>
<feature type="transmembrane region" description="Helical" evidence="2">
    <location>
        <begin position="61"/>
        <end position="80"/>
    </location>
</feature>
<keyword evidence="2" id="KW-0812">Transmembrane</keyword>
<sequence length="174" mass="19431">MDGRSQQEHDAFDGSVHETHAAEIRVSHAKRAVLRLKGHKAELVTDAHQSPEENRLHREKVYAWLQGLRVPFLLASGVAYVWWHSILLSAVLFAISIPLPWVAVVIANGVGERRDPRTPAVYKPAVAREYQAFVLEQHNQQRALAQGNNEAHASEQDFQVVDHNDASEGGSPPR</sequence>
<dbReference type="InterPro" id="IPR021449">
    <property type="entry name" value="DUF3099"/>
</dbReference>
<dbReference type="AlphaFoldDB" id="A0A3G6ITY1"/>
<dbReference type="EMBL" id="CP033898">
    <property type="protein sequence ID" value="AZA09122.1"/>
    <property type="molecule type" value="Genomic_DNA"/>
</dbReference>
<feature type="transmembrane region" description="Helical" evidence="2">
    <location>
        <begin position="86"/>
        <end position="107"/>
    </location>
</feature>
<keyword evidence="4" id="KW-1185">Reference proteome</keyword>
<keyword evidence="2" id="KW-1133">Transmembrane helix</keyword>
<evidence type="ECO:0000256" key="1">
    <source>
        <dbReference type="SAM" id="MobiDB-lite"/>
    </source>
</evidence>
<evidence type="ECO:0000313" key="3">
    <source>
        <dbReference type="EMBL" id="AZA09122.1"/>
    </source>
</evidence>
<dbReference type="KEGG" id="cpso:CPPEL_04975"/>
<dbReference type="OrthoDB" id="5188998at2"/>
<protein>
    <recommendedName>
        <fullName evidence="5">DUF3099 domain-containing protein</fullName>
    </recommendedName>
</protein>
<organism evidence="3 4">
    <name type="scientific">Corynebacterium pseudopelargi</name>
    <dbReference type="NCBI Taxonomy" id="2080757"/>
    <lineage>
        <taxon>Bacteria</taxon>
        <taxon>Bacillati</taxon>
        <taxon>Actinomycetota</taxon>
        <taxon>Actinomycetes</taxon>
        <taxon>Mycobacteriales</taxon>
        <taxon>Corynebacteriaceae</taxon>
        <taxon>Corynebacterium</taxon>
    </lineage>
</organism>
<evidence type="ECO:0000256" key="2">
    <source>
        <dbReference type="SAM" id="Phobius"/>
    </source>
</evidence>
<gene>
    <name evidence="3" type="ORF">CPPEL_04975</name>
</gene>
<reference evidence="3 4" key="1">
    <citation type="submission" date="2018-11" db="EMBL/GenBank/DDBJ databases">
        <authorList>
            <person name="Kleinhagauer T."/>
            <person name="Glaeser S.P."/>
            <person name="Spergser J."/>
            <person name="Ruckert C."/>
            <person name="Kaempfer P."/>
            <person name="Busse H.-J."/>
        </authorList>
    </citation>
    <scope>NUCLEOTIDE SEQUENCE [LARGE SCALE GENOMIC DNA]</scope>
    <source>
        <strain evidence="3 4">812CH</strain>
    </source>
</reference>
<feature type="region of interest" description="Disordered" evidence="1">
    <location>
        <begin position="144"/>
        <end position="174"/>
    </location>
</feature>
<feature type="compositionally biased region" description="Basic and acidic residues" evidence="1">
    <location>
        <begin position="152"/>
        <end position="166"/>
    </location>
</feature>
<accession>A0A3G6ITY1</accession>
<dbReference type="Proteomes" id="UP000271426">
    <property type="component" value="Chromosome"/>
</dbReference>
<dbReference type="Pfam" id="PF11298">
    <property type="entry name" value="DUF3099"/>
    <property type="match status" value="1"/>
</dbReference>
<evidence type="ECO:0008006" key="5">
    <source>
        <dbReference type="Google" id="ProtNLM"/>
    </source>
</evidence>